<keyword evidence="1" id="KW-0812">Transmembrane</keyword>
<dbReference type="PANTHER" id="PTHR45947:SF14">
    <property type="entry name" value="SLL1723 PROTEIN"/>
    <property type="match status" value="1"/>
</dbReference>
<feature type="domain" description="Glycosyltransferase subfamily 4-like N-terminal" evidence="3">
    <location>
        <begin position="18"/>
        <end position="181"/>
    </location>
</feature>
<organism evidence="4 5">
    <name type="scientific">Candidatus Ryanbacteria bacterium RIFCSPLOWO2_01_FULL_48_26</name>
    <dbReference type="NCBI Taxonomy" id="1802126"/>
    <lineage>
        <taxon>Bacteria</taxon>
        <taxon>Candidatus Ryaniibacteriota</taxon>
    </lineage>
</organism>
<dbReference type="CDD" id="cd03801">
    <property type="entry name" value="GT4_PimA-like"/>
    <property type="match status" value="1"/>
</dbReference>
<feature type="domain" description="Glycosyl transferase family 1" evidence="2">
    <location>
        <begin position="188"/>
        <end position="354"/>
    </location>
</feature>
<dbReference type="Pfam" id="PF13439">
    <property type="entry name" value="Glyco_transf_4"/>
    <property type="match status" value="1"/>
</dbReference>
<accession>A0A1G2GSU4</accession>
<dbReference type="PANTHER" id="PTHR45947">
    <property type="entry name" value="SULFOQUINOVOSYL TRANSFERASE SQD2"/>
    <property type="match status" value="1"/>
</dbReference>
<protein>
    <recommendedName>
        <fullName evidence="6">Glycosyl transferase family 1 domain-containing protein</fullName>
    </recommendedName>
</protein>
<name>A0A1G2GSU4_9BACT</name>
<keyword evidence="1" id="KW-1133">Transmembrane helix</keyword>
<dbReference type="InterPro" id="IPR050194">
    <property type="entry name" value="Glycosyltransferase_grp1"/>
</dbReference>
<proteinExistence type="predicted"/>
<sequence length="377" mass="42903">MNLNKRILIFSIAYYPIVGGAELAVRNITDRLLSCEFDLISCRFNRHQPRQEKIGNVNVYRVGWGNRIGKYLYPLFAYRLATKLHRQKEYQIVWAIMAAYASGAAMLFLRKFPKVKFLLTLQEGDPVEHIHERVSWFRGAWQKVFRRADHIQAISKFLADWAKQEGATCPVEVVPNGVDLRKYNPNLRINPNVPNKSVIIITTSRLVHKNGIDILIRAAAILKTRIPNFQFQIRILGSGADEEKLKSLAKELGVSDRVEFLGHIEPDVLPKYYAEADIFVRPSRSEGLGNSFLEAMAAGLPIIGTRVGGIPDFLSEGETGLFCEVDDADDLAEKIQRLIADEPLRQRLIANGRRLVEETYDWGKIARQMENIFGRLL</sequence>
<reference evidence="4 5" key="1">
    <citation type="journal article" date="2016" name="Nat. Commun.">
        <title>Thousands of microbial genomes shed light on interconnected biogeochemical processes in an aquifer system.</title>
        <authorList>
            <person name="Anantharaman K."/>
            <person name="Brown C.T."/>
            <person name="Hug L.A."/>
            <person name="Sharon I."/>
            <person name="Castelle C.J."/>
            <person name="Probst A.J."/>
            <person name="Thomas B.C."/>
            <person name="Singh A."/>
            <person name="Wilkins M.J."/>
            <person name="Karaoz U."/>
            <person name="Brodie E.L."/>
            <person name="Williams K.H."/>
            <person name="Hubbard S.S."/>
            <person name="Banfield J.F."/>
        </authorList>
    </citation>
    <scope>NUCLEOTIDE SEQUENCE [LARGE SCALE GENOMIC DNA]</scope>
</reference>
<evidence type="ECO:0000313" key="5">
    <source>
        <dbReference type="Proteomes" id="UP000179106"/>
    </source>
</evidence>
<evidence type="ECO:0000256" key="1">
    <source>
        <dbReference type="SAM" id="Phobius"/>
    </source>
</evidence>
<evidence type="ECO:0008006" key="6">
    <source>
        <dbReference type="Google" id="ProtNLM"/>
    </source>
</evidence>
<comment type="caution">
    <text evidence="4">The sequence shown here is derived from an EMBL/GenBank/DDBJ whole genome shotgun (WGS) entry which is preliminary data.</text>
</comment>
<dbReference type="Proteomes" id="UP000179106">
    <property type="component" value="Unassembled WGS sequence"/>
</dbReference>
<feature type="transmembrane region" description="Helical" evidence="1">
    <location>
        <begin position="92"/>
        <end position="109"/>
    </location>
</feature>
<dbReference type="GO" id="GO:0016757">
    <property type="term" value="F:glycosyltransferase activity"/>
    <property type="evidence" value="ECO:0007669"/>
    <property type="project" value="InterPro"/>
</dbReference>
<dbReference type="STRING" id="1802126.A3B25_00160"/>
<evidence type="ECO:0000259" key="2">
    <source>
        <dbReference type="Pfam" id="PF00534"/>
    </source>
</evidence>
<evidence type="ECO:0000259" key="3">
    <source>
        <dbReference type="Pfam" id="PF13439"/>
    </source>
</evidence>
<evidence type="ECO:0000313" key="4">
    <source>
        <dbReference type="EMBL" id="OGZ53273.1"/>
    </source>
</evidence>
<dbReference type="EMBL" id="MHNW01000024">
    <property type="protein sequence ID" value="OGZ53273.1"/>
    <property type="molecule type" value="Genomic_DNA"/>
</dbReference>
<dbReference type="InterPro" id="IPR001296">
    <property type="entry name" value="Glyco_trans_1"/>
</dbReference>
<dbReference type="Gene3D" id="3.40.50.2000">
    <property type="entry name" value="Glycogen Phosphorylase B"/>
    <property type="match status" value="2"/>
</dbReference>
<dbReference type="SUPFAM" id="SSF53756">
    <property type="entry name" value="UDP-Glycosyltransferase/glycogen phosphorylase"/>
    <property type="match status" value="1"/>
</dbReference>
<dbReference type="Pfam" id="PF00534">
    <property type="entry name" value="Glycos_transf_1"/>
    <property type="match status" value="1"/>
</dbReference>
<dbReference type="AlphaFoldDB" id="A0A1G2GSU4"/>
<dbReference type="InterPro" id="IPR028098">
    <property type="entry name" value="Glyco_trans_4-like_N"/>
</dbReference>
<gene>
    <name evidence="4" type="ORF">A3B25_00160</name>
</gene>
<keyword evidence="1" id="KW-0472">Membrane</keyword>